<feature type="domain" description="DUF6532" evidence="2">
    <location>
        <begin position="76"/>
        <end position="116"/>
    </location>
</feature>
<gene>
    <name evidence="3" type="ORF">MVEN_00036900</name>
</gene>
<dbReference type="Pfam" id="PF20149">
    <property type="entry name" value="DUF6532"/>
    <property type="match status" value="1"/>
</dbReference>
<comment type="caution">
    <text evidence="3">The sequence shown here is derived from an EMBL/GenBank/DDBJ whole genome shotgun (WGS) entry which is preliminary data.</text>
</comment>
<reference evidence="3" key="1">
    <citation type="submission" date="2020-05" db="EMBL/GenBank/DDBJ databases">
        <title>Mycena genomes resolve the evolution of fungal bioluminescence.</title>
        <authorList>
            <person name="Tsai I.J."/>
        </authorList>
    </citation>
    <scope>NUCLEOTIDE SEQUENCE</scope>
    <source>
        <strain evidence="3">CCC161011</strain>
    </source>
</reference>
<evidence type="ECO:0000313" key="4">
    <source>
        <dbReference type="Proteomes" id="UP000620124"/>
    </source>
</evidence>
<dbReference type="InterPro" id="IPR045341">
    <property type="entry name" value="DUF6532"/>
</dbReference>
<evidence type="ECO:0000313" key="3">
    <source>
        <dbReference type="EMBL" id="KAF7371802.1"/>
    </source>
</evidence>
<feature type="signal peptide" evidence="1">
    <location>
        <begin position="1"/>
        <end position="20"/>
    </location>
</feature>
<proteinExistence type="predicted"/>
<keyword evidence="4" id="KW-1185">Reference proteome</keyword>
<keyword evidence="1" id="KW-0732">Signal</keyword>
<feature type="chain" id="PRO_5034471044" description="DUF6532 domain-containing protein" evidence="1">
    <location>
        <begin position="21"/>
        <end position="152"/>
    </location>
</feature>
<sequence>MNDFVFVPLMLLAFDCGGRAGRERLQQQVHVNAPVAHMPAPMRCVTDASAVRRRRKGWVWMFRSTSFELSRVSRVLFLDAMENALKEFANGVRVNIKFTKEKYGPRYDHHRLALESLQQKSPVWFATFSHELYSKISTHQLCAPQECCRRAR</sequence>
<name>A0A8H7DG20_9AGAR</name>
<organism evidence="3 4">
    <name type="scientific">Mycena venus</name>
    <dbReference type="NCBI Taxonomy" id="2733690"/>
    <lineage>
        <taxon>Eukaryota</taxon>
        <taxon>Fungi</taxon>
        <taxon>Dikarya</taxon>
        <taxon>Basidiomycota</taxon>
        <taxon>Agaricomycotina</taxon>
        <taxon>Agaricomycetes</taxon>
        <taxon>Agaricomycetidae</taxon>
        <taxon>Agaricales</taxon>
        <taxon>Marasmiineae</taxon>
        <taxon>Mycenaceae</taxon>
        <taxon>Mycena</taxon>
    </lineage>
</organism>
<dbReference type="AlphaFoldDB" id="A0A8H7DG20"/>
<evidence type="ECO:0000259" key="2">
    <source>
        <dbReference type="Pfam" id="PF20149"/>
    </source>
</evidence>
<evidence type="ECO:0000256" key="1">
    <source>
        <dbReference type="SAM" id="SignalP"/>
    </source>
</evidence>
<protein>
    <recommendedName>
        <fullName evidence="2">DUF6532 domain-containing protein</fullName>
    </recommendedName>
</protein>
<dbReference type="EMBL" id="JACAZI010000001">
    <property type="protein sequence ID" value="KAF7371802.1"/>
    <property type="molecule type" value="Genomic_DNA"/>
</dbReference>
<accession>A0A8H7DG20</accession>
<dbReference type="Proteomes" id="UP000620124">
    <property type="component" value="Unassembled WGS sequence"/>
</dbReference>
<dbReference type="OrthoDB" id="2790754at2759"/>